<evidence type="ECO:0000313" key="1">
    <source>
        <dbReference type="EMBL" id="GMA86942.1"/>
    </source>
</evidence>
<name>A0ABQ6JJ97_9ACTN</name>
<comment type="caution">
    <text evidence="1">The sequence shown here is derived from an EMBL/GenBank/DDBJ whole genome shotgun (WGS) entry which is preliminary data.</text>
</comment>
<dbReference type="SUPFAM" id="SSF55909">
    <property type="entry name" value="Pentein"/>
    <property type="match status" value="1"/>
</dbReference>
<keyword evidence="2" id="KW-1185">Reference proteome</keyword>
<gene>
    <name evidence="1" type="ORF">GCM10025868_21920</name>
</gene>
<organism evidence="1 2">
    <name type="scientific">Angustibacter aerolatus</name>
    <dbReference type="NCBI Taxonomy" id="1162965"/>
    <lineage>
        <taxon>Bacteria</taxon>
        <taxon>Bacillati</taxon>
        <taxon>Actinomycetota</taxon>
        <taxon>Actinomycetes</taxon>
        <taxon>Kineosporiales</taxon>
        <taxon>Kineosporiaceae</taxon>
    </lineage>
</organism>
<accession>A0ABQ6JJ97</accession>
<dbReference type="Proteomes" id="UP001157017">
    <property type="component" value="Unassembled WGS sequence"/>
</dbReference>
<sequence length="59" mass="6124">MTAEREQWDDGNNTLALAPRVAVAYERNTETNERLEAAGIEVVAIAGSEPAAVAAAPAA</sequence>
<dbReference type="Pfam" id="PF02274">
    <property type="entry name" value="ADI"/>
    <property type="match status" value="1"/>
</dbReference>
<proteinExistence type="predicted"/>
<dbReference type="Gene3D" id="3.75.10.10">
    <property type="entry name" value="L-arginine/glycine Amidinotransferase, Chain A"/>
    <property type="match status" value="1"/>
</dbReference>
<dbReference type="PRINTS" id="PR01466">
    <property type="entry name" value="ARGDEIMINASE"/>
</dbReference>
<evidence type="ECO:0000313" key="2">
    <source>
        <dbReference type="Proteomes" id="UP001157017"/>
    </source>
</evidence>
<reference evidence="2" key="1">
    <citation type="journal article" date="2019" name="Int. J. Syst. Evol. Microbiol.">
        <title>The Global Catalogue of Microorganisms (GCM) 10K type strain sequencing project: providing services to taxonomists for standard genome sequencing and annotation.</title>
        <authorList>
            <consortium name="The Broad Institute Genomics Platform"/>
            <consortium name="The Broad Institute Genome Sequencing Center for Infectious Disease"/>
            <person name="Wu L."/>
            <person name="Ma J."/>
        </authorList>
    </citation>
    <scope>NUCLEOTIDE SEQUENCE [LARGE SCALE GENOMIC DNA]</scope>
    <source>
        <strain evidence="2">NBRC 108730</strain>
    </source>
</reference>
<dbReference type="EMBL" id="BSUZ01000001">
    <property type="protein sequence ID" value="GMA86942.1"/>
    <property type="molecule type" value="Genomic_DNA"/>
</dbReference>
<protein>
    <submittedName>
        <fullName evidence="1">Uncharacterized protein</fullName>
    </submittedName>
</protein>
<dbReference type="InterPro" id="IPR003876">
    <property type="entry name" value="Arg_deiminase"/>
</dbReference>